<organism evidence="10 11">
    <name type="scientific">Motilimonas pumila</name>
    <dbReference type="NCBI Taxonomy" id="2303987"/>
    <lineage>
        <taxon>Bacteria</taxon>
        <taxon>Pseudomonadati</taxon>
        <taxon>Pseudomonadota</taxon>
        <taxon>Gammaproteobacteria</taxon>
        <taxon>Alteromonadales</taxon>
        <taxon>Alteromonadales genera incertae sedis</taxon>
        <taxon>Motilimonas</taxon>
    </lineage>
</organism>
<evidence type="ECO:0000259" key="8">
    <source>
        <dbReference type="PROSITE" id="PS50893"/>
    </source>
</evidence>
<evidence type="ECO:0000313" key="11">
    <source>
        <dbReference type="Proteomes" id="UP000283255"/>
    </source>
</evidence>
<evidence type="ECO:0000256" key="6">
    <source>
        <dbReference type="ARBA" id="ARBA00023136"/>
    </source>
</evidence>
<dbReference type="Gene3D" id="1.20.1560.10">
    <property type="entry name" value="ABC transporter type 1, transmembrane domain"/>
    <property type="match status" value="1"/>
</dbReference>
<evidence type="ECO:0000259" key="9">
    <source>
        <dbReference type="PROSITE" id="PS50929"/>
    </source>
</evidence>
<dbReference type="InterPro" id="IPR011527">
    <property type="entry name" value="ABC1_TM_dom"/>
</dbReference>
<keyword evidence="5 7" id="KW-1133">Transmembrane helix</keyword>
<protein>
    <submittedName>
        <fullName evidence="10">ATP-binding cassette domain-containing protein</fullName>
    </submittedName>
</protein>
<accession>A0A418YD19</accession>
<dbReference type="PROSITE" id="PS00211">
    <property type="entry name" value="ABC_TRANSPORTER_1"/>
    <property type="match status" value="1"/>
</dbReference>
<dbReference type="CDD" id="cd18541">
    <property type="entry name" value="ABC_6TM_TmrB_like"/>
    <property type="match status" value="1"/>
</dbReference>
<dbReference type="OrthoDB" id="9806127at2"/>
<name>A0A418YD19_9GAMM</name>
<feature type="transmembrane region" description="Helical" evidence="7">
    <location>
        <begin position="18"/>
        <end position="40"/>
    </location>
</feature>
<comment type="subcellular location">
    <subcellularLocation>
        <location evidence="1">Cell membrane</location>
        <topology evidence="1">Multi-pass membrane protein</topology>
    </subcellularLocation>
</comment>
<dbReference type="InterPro" id="IPR036640">
    <property type="entry name" value="ABC1_TM_sf"/>
</dbReference>
<feature type="transmembrane region" description="Helical" evidence="7">
    <location>
        <begin position="135"/>
        <end position="153"/>
    </location>
</feature>
<dbReference type="GO" id="GO:0015421">
    <property type="term" value="F:ABC-type oligopeptide transporter activity"/>
    <property type="evidence" value="ECO:0007669"/>
    <property type="project" value="TreeGrafter"/>
</dbReference>
<dbReference type="InterPro" id="IPR017871">
    <property type="entry name" value="ABC_transporter-like_CS"/>
</dbReference>
<dbReference type="GO" id="GO:0016887">
    <property type="term" value="F:ATP hydrolysis activity"/>
    <property type="evidence" value="ECO:0007669"/>
    <property type="project" value="InterPro"/>
</dbReference>
<dbReference type="EMBL" id="QZCH01000017">
    <property type="protein sequence ID" value="RJG42428.1"/>
    <property type="molecule type" value="Genomic_DNA"/>
</dbReference>
<feature type="domain" description="ABC transporter" evidence="8">
    <location>
        <begin position="340"/>
        <end position="564"/>
    </location>
</feature>
<dbReference type="Pfam" id="PF00664">
    <property type="entry name" value="ABC_membrane"/>
    <property type="match status" value="1"/>
</dbReference>
<keyword evidence="11" id="KW-1185">Reference proteome</keyword>
<feature type="transmembrane region" description="Helical" evidence="7">
    <location>
        <begin position="248"/>
        <end position="268"/>
    </location>
</feature>
<dbReference type="RefSeq" id="WP_119911250.1">
    <property type="nucleotide sequence ID" value="NZ_QZCH01000017.1"/>
</dbReference>
<feature type="transmembrane region" description="Helical" evidence="7">
    <location>
        <begin position="288"/>
        <end position="309"/>
    </location>
</feature>
<evidence type="ECO:0000256" key="2">
    <source>
        <dbReference type="ARBA" id="ARBA00022692"/>
    </source>
</evidence>
<feature type="domain" description="ABC transmembrane type-1" evidence="9">
    <location>
        <begin position="19"/>
        <end position="304"/>
    </location>
</feature>
<sequence length="565" mass="62594">MAFFLEVGWFIRQHKWRYLTIVLAIITASICSLLPPLMIAKLVDKVALQQNLGWAELWPTLAQLLLLAFATYGLRYLWRLCLFSSALELERQLLLKLYGHCCNMPAAFFRRHGTGKLLNHLNADINLVSQGVGNGVIFMVDAFVMSTLVVIVLATQLNALLTVCVLLPLPIMAWALKRYGKQMHDVSHQSQQALGNYYQNIEHTLSGMQVLKSHGYTQSQQAKVTASLETLTHANIAQSKIEAKYEPTTSLVAAASFLLTLAVGSVLVRQGHMSLGELLAFNLYLGYLIWPMNAFGFLFNTLALASVSLQRVNHVLNEKWPVAANDDGDVSMPEADLLEIHLPQGFKHENRDTNALHPLLFTLSKGQFQGIVGPIGSGKSSLLQLLLGQLKTEQQPCYLHANAKVAYVPQELALFSGSLKDNLTLAKQDATMAEIRQACQLACIDQDIQLLPMGYNTLLTESGHGLSGGQKQRLSIARAILSDAEVLLLDDCFSALDALTCRQLMVNLKCWLNDERAIVLTSSRLGLMRHCDSILELSERNHNLPHDALMAQGTWYSLHVGDKEA</sequence>
<gene>
    <name evidence="10" type="ORF">D1Z90_13220</name>
</gene>
<keyword evidence="4 10" id="KW-0067">ATP-binding</keyword>
<reference evidence="10 11" key="2">
    <citation type="submission" date="2019-01" db="EMBL/GenBank/DDBJ databases">
        <title>Motilimonas pumilus sp. nov., isolated from the gut of sea cucumber (Apostichopus japonicus).</title>
        <authorList>
            <person name="Wang F.-Q."/>
            <person name="Ren L.-H."/>
            <person name="Lin Y.-W."/>
            <person name="Sun G.-H."/>
            <person name="Du Z.-J."/>
            <person name="Zhao J.-X."/>
            <person name="Liu X.-J."/>
            <person name="Liu L.-J."/>
        </authorList>
    </citation>
    <scope>NUCLEOTIDE SEQUENCE [LARGE SCALE GENOMIC DNA]</scope>
    <source>
        <strain evidence="10 11">PLHSC7-2</strain>
    </source>
</reference>
<evidence type="ECO:0000256" key="3">
    <source>
        <dbReference type="ARBA" id="ARBA00022741"/>
    </source>
</evidence>
<keyword evidence="6 7" id="KW-0472">Membrane</keyword>
<dbReference type="Proteomes" id="UP000283255">
    <property type="component" value="Unassembled WGS sequence"/>
</dbReference>
<proteinExistence type="predicted"/>
<evidence type="ECO:0000313" key="10">
    <source>
        <dbReference type="EMBL" id="RJG42428.1"/>
    </source>
</evidence>
<dbReference type="InterPro" id="IPR003439">
    <property type="entry name" value="ABC_transporter-like_ATP-bd"/>
</dbReference>
<evidence type="ECO:0000256" key="7">
    <source>
        <dbReference type="SAM" id="Phobius"/>
    </source>
</evidence>
<dbReference type="AlphaFoldDB" id="A0A418YD19"/>
<dbReference type="PROSITE" id="PS50929">
    <property type="entry name" value="ABC_TM1F"/>
    <property type="match status" value="1"/>
</dbReference>
<keyword evidence="2 7" id="KW-0812">Transmembrane</keyword>
<dbReference type="SMART" id="SM00382">
    <property type="entry name" value="AAA"/>
    <property type="match status" value="1"/>
</dbReference>
<feature type="transmembrane region" description="Helical" evidence="7">
    <location>
        <begin position="60"/>
        <end position="78"/>
    </location>
</feature>
<evidence type="ECO:0000256" key="1">
    <source>
        <dbReference type="ARBA" id="ARBA00004651"/>
    </source>
</evidence>
<comment type="caution">
    <text evidence="10">The sequence shown here is derived from an EMBL/GenBank/DDBJ whole genome shotgun (WGS) entry which is preliminary data.</text>
</comment>
<dbReference type="InterPro" id="IPR039421">
    <property type="entry name" value="Type_1_exporter"/>
</dbReference>
<dbReference type="PROSITE" id="PS50893">
    <property type="entry name" value="ABC_TRANSPORTER_2"/>
    <property type="match status" value="1"/>
</dbReference>
<dbReference type="PANTHER" id="PTHR43394">
    <property type="entry name" value="ATP-DEPENDENT PERMEASE MDL1, MITOCHONDRIAL"/>
    <property type="match status" value="1"/>
</dbReference>
<evidence type="ECO:0000256" key="5">
    <source>
        <dbReference type="ARBA" id="ARBA00022989"/>
    </source>
</evidence>
<reference evidence="10 11" key="1">
    <citation type="submission" date="2018-09" db="EMBL/GenBank/DDBJ databases">
        <authorList>
            <person name="Wang F."/>
        </authorList>
    </citation>
    <scope>NUCLEOTIDE SEQUENCE [LARGE SCALE GENOMIC DNA]</scope>
    <source>
        <strain evidence="10 11">PLHSC7-2</strain>
    </source>
</reference>
<keyword evidence="3" id="KW-0547">Nucleotide-binding</keyword>
<dbReference type="GO" id="GO:0005886">
    <property type="term" value="C:plasma membrane"/>
    <property type="evidence" value="ECO:0007669"/>
    <property type="project" value="UniProtKB-SubCell"/>
</dbReference>
<dbReference type="SUPFAM" id="SSF52540">
    <property type="entry name" value="P-loop containing nucleoside triphosphate hydrolases"/>
    <property type="match status" value="1"/>
</dbReference>
<dbReference type="InterPro" id="IPR003593">
    <property type="entry name" value="AAA+_ATPase"/>
</dbReference>
<dbReference type="InterPro" id="IPR027417">
    <property type="entry name" value="P-loop_NTPase"/>
</dbReference>
<feature type="transmembrane region" description="Helical" evidence="7">
    <location>
        <begin position="159"/>
        <end position="176"/>
    </location>
</feature>
<evidence type="ECO:0000256" key="4">
    <source>
        <dbReference type="ARBA" id="ARBA00022840"/>
    </source>
</evidence>
<dbReference type="SUPFAM" id="SSF90123">
    <property type="entry name" value="ABC transporter transmembrane region"/>
    <property type="match status" value="1"/>
</dbReference>
<dbReference type="GO" id="GO:0005524">
    <property type="term" value="F:ATP binding"/>
    <property type="evidence" value="ECO:0007669"/>
    <property type="project" value="UniProtKB-KW"/>
</dbReference>
<dbReference type="Pfam" id="PF00005">
    <property type="entry name" value="ABC_tran"/>
    <property type="match status" value="1"/>
</dbReference>
<dbReference type="Gene3D" id="3.40.50.300">
    <property type="entry name" value="P-loop containing nucleotide triphosphate hydrolases"/>
    <property type="match status" value="1"/>
</dbReference>
<dbReference type="PANTHER" id="PTHR43394:SF1">
    <property type="entry name" value="ATP-BINDING CASSETTE SUB-FAMILY B MEMBER 10, MITOCHONDRIAL"/>
    <property type="match status" value="1"/>
</dbReference>